<evidence type="ECO:0000313" key="2">
    <source>
        <dbReference type="EMBL" id="ELR21745.1"/>
    </source>
</evidence>
<evidence type="ECO:0000313" key="3">
    <source>
        <dbReference type="Proteomes" id="UP000011083"/>
    </source>
</evidence>
<keyword evidence="3" id="KW-1185">Reference proteome</keyword>
<dbReference type="Proteomes" id="UP000011083">
    <property type="component" value="Unassembled WGS sequence"/>
</dbReference>
<proteinExistence type="predicted"/>
<feature type="compositionally biased region" description="Basic and acidic residues" evidence="1">
    <location>
        <begin position="1"/>
        <end position="12"/>
    </location>
</feature>
<dbReference type="GeneID" id="14922657"/>
<name>L8H990_ACACF</name>
<protein>
    <submittedName>
        <fullName evidence="2">Uncharacterized protein</fullName>
    </submittedName>
</protein>
<dbReference type="EMBL" id="KB007900">
    <property type="protein sequence ID" value="ELR21745.1"/>
    <property type="molecule type" value="Genomic_DNA"/>
</dbReference>
<feature type="compositionally biased region" description="Acidic residues" evidence="1">
    <location>
        <begin position="204"/>
        <end position="220"/>
    </location>
</feature>
<feature type="region of interest" description="Disordered" evidence="1">
    <location>
        <begin position="191"/>
        <end position="220"/>
    </location>
</feature>
<feature type="region of interest" description="Disordered" evidence="1">
    <location>
        <begin position="1"/>
        <end position="33"/>
    </location>
</feature>
<gene>
    <name evidence="2" type="ORF">ACA1_384810</name>
</gene>
<sequence>MKKKKEEQEQGKKWGRKCLRLEEPDPPASPEVVHLEPPYKDFFHWGQRLIDTGAGGNYCDEPVGEELVAEAQDLLRDRFDALVPRWYEDDGVTLQRRSEIERGFEVSWGKYEAKRVLDKADNKVRVFNSALPPSDARFEITYVDFDDSSIEYGFLVDRQTREFVFAGVFGGHPHCGTANFSYDNSDGSGPSLFPSDFYEQGQNGEEEEEENKEEVEVDPENVIETSTQAAKELIAAVKKRISEFCLNRYH</sequence>
<dbReference type="RefSeq" id="XP_004347127.1">
    <property type="nucleotide sequence ID" value="XM_004347077.1"/>
</dbReference>
<dbReference type="AlphaFoldDB" id="L8H990"/>
<organism evidence="2 3">
    <name type="scientific">Acanthamoeba castellanii (strain ATCC 30010 / Neff)</name>
    <dbReference type="NCBI Taxonomy" id="1257118"/>
    <lineage>
        <taxon>Eukaryota</taxon>
        <taxon>Amoebozoa</taxon>
        <taxon>Discosea</taxon>
        <taxon>Longamoebia</taxon>
        <taxon>Centramoebida</taxon>
        <taxon>Acanthamoebidae</taxon>
        <taxon>Acanthamoeba</taxon>
    </lineage>
</organism>
<reference evidence="2 3" key="1">
    <citation type="journal article" date="2013" name="Genome Biol.">
        <title>Genome of Acanthamoeba castellanii highlights extensive lateral gene transfer and early evolution of tyrosine kinase signaling.</title>
        <authorList>
            <person name="Clarke M."/>
            <person name="Lohan A.J."/>
            <person name="Liu B."/>
            <person name="Lagkouvardos I."/>
            <person name="Roy S."/>
            <person name="Zafar N."/>
            <person name="Bertelli C."/>
            <person name="Schilde C."/>
            <person name="Kianianmomeni A."/>
            <person name="Burglin T.R."/>
            <person name="Frech C."/>
            <person name="Turcotte B."/>
            <person name="Kopec K.O."/>
            <person name="Synnott J.M."/>
            <person name="Choo C."/>
            <person name="Paponov I."/>
            <person name="Finkler A."/>
            <person name="Soon Heng Tan C."/>
            <person name="Hutchins A.P."/>
            <person name="Weinmeier T."/>
            <person name="Rattei T."/>
            <person name="Chu J.S."/>
            <person name="Gimenez G."/>
            <person name="Irimia M."/>
            <person name="Rigden D.J."/>
            <person name="Fitzpatrick D.A."/>
            <person name="Lorenzo-Morales J."/>
            <person name="Bateman A."/>
            <person name="Chiu C.H."/>
            <person name="Tang P."/>
            <person name="Hegemann P."/>
            <person name="Fromm H."/>
            <person name="Raoult D."/>
            <person name="Greub G."/>
            <person name="Miranda-Saavedra D."/>
            <person name="Chen N."/>
            <person name="Nash P."/>
            <person name="Ginger M.L."/>
            <person name="Horn M."/>
            <person name="Schaap P."/>
            <person name="Caler L."/>
            <person name="Loftus B."/>
        </authorList>
    </citation>
    <scope>NUCLEOTIDE SEQUENCE [LARGE SCALE GENOMIC DNA]</scope>
    <source>
        <strain evidence="2 3">Neff</strain>
    </source>
</reference>
<dbReference type="KEGG" id="acan:ACA1_384810"/>
<accession>L8H990</accession>
<dbReference type="VEuPathDB" id="AmoebaDB:ACA1_384810"/>
<evidence type="ECO:0000256" key="1">
    <source>
        <dbReference type="SAM" id="MobiDB-lite"/>
    </source>
</evidence>